<feature type="compositionally biased region" description="Basic and acidic residues" evidence="1">
    <location>
        <begin position="77"/>
        <end position="90"/>
    </location>
</feature>
<protein>
    <submittedName>
        <fullName evidence="2">Uncharacterized protein</fullName>
    </submittedName>
</protein>
<dbReference type="EMBL" id="JBJKBG010000010">
    <property type="protein sequence ID" value="KAL3719329.1"/>
    <property type="molecule type" value="Genomic_DNA"/>
</dbReference>
<accession>A0ABD3IZD1</accession>
<evidence type="ECO:0000313" key="3">
    <source>
        <dbReference type="Proteomes" id="UP001634007"/>
    </source>
</evidence>
<comment type="caution">
    <text evidence="2">The sequence shown here is derived from an EMBL/GenBank/DDBJ whole genome shotgun (WGS) entry which is preliminary data.</text>
</comment>
<evidence type="ECO:0000256" key="1">
    <source>
        <dbReference type="SAM" id="MobiDB-lite"/>
    </source>
</evidence>
<reference evidence="2 3" key="1">
    <citation type="submission" date="2024-11" db="EMBL/GenBank/DDBJ databases">
        <title>Chromosome-level genome assembly of Eucalyptus globulus Labill. provides insights into its genome evolution.</title>
        <authorList>
            <person name="Li X."/>
        </authorList>
    </citation>
    <scope>NUCLEOTIDE SEQUENCE [LARGE SCALE GENOMIC DNA]</scope>
    <source>
        <strain evidence="2">CL2024</strain>
        <tissue evidence="2">Fresh tender leaves</tissue>
    </source>
</reference>
<organism evidence="2 3">
    <name type="scientific">Eucalyptus globulus</name>
    <name type="common">Tasmanian blue gum</name>
    <dbReference type="NCBI Taxonomy" id="34317"/>
    <lineage>
        <taxon>Eukaryota</taxon>
        <taxon>Viridiplantae</taxon>
        <taxon>Streptophyta</taxon>
        <taxon>Embryophyta</taxon>
        <taxon>Tracheophyta</taxon>
        <taxon>Spermatophyta</taxon>
        <taxon>Magnoliopsida</taxon>
        <taxon>eudicotyledons</taxon>
        <taxon>Gunneridae</taxon>
        <taxon>Pentapetalae</taxon>
        <taxon>rosids</taxon>
        <taxon>malvids</taxon>
        <taxon>Myrtales</taxon>
        <taxon>Myrtaceae</taxon>
        <taxon>Myrtoideae</taxon>
        <taxon>Eucalypteae</taxon>
        <taxon>Eucalyptus</taxon>
    </lineage>
</organism>
<proteinExistence type="predicted"/>
<evidence type="ECO:0000313" key="2">
    <source>
        <dbReference type="EMBL" id="KAL3719329.1"/>
    </source>
</evidence>
<sequence length="90" mass="9640">MLTLLADEQKLIIGDGNAIVITQTPARSEIRPNSTIRKTRYISPGFGFSGEFAGATKSTHRRSGGQAAAVPPTSDPPPREGTAEIRYGER</sequence>
<gene>
    <name evidence="2" type="ORF">ACJRO7_004307</name>
</gene>
<name>A0ABD3IZD1_EUCGL</name>
<feature type="region of interest" description="Disordered" evidence="1">
    <location>
        <begin position="52"/>
        <end position="90"/>
    </location>
</feature>
<keyword evidence="3" id="KW-1185">Reference proteome</keyword>
<dbReference type="Proteomes" id="UP001634007">
    <property type="component" value="Unassembled WGS sequence"/>
</dbReference>
<dbReference type="AlphaFoldDB" id="A0ABD3IZD1"/>